<dbReference type="STRING" id="905079.L1JC11"/>
<feature type="region of interest" description="Disordered" evidence="4">
    <location>
        <begin position="337"/>
        <end position="371"/>
    </location>
</feature>
<keyword evidence="3" id="KW-0539">Nucleus</keyword>
<dbReference type="OMA" id="CEDKTRI"/>
<dbReference type="Pfam" id="PF11935">
    <property type="entry name" value="SYMPK_PTA1_N"/>
    <property type="match status" value="1"/>
</dbReference>
<dbReference type="GeneID" id="17302254"/>
<evidence type="ECO:0000256" key="1">
    <source>
        <dbReference type="ARBA" id="ARBA00004123"/>
    </source>
</evidence>
<feature type="domain" description="Symplekin/Pta1 N-terminal" evidence="5">
    <location>
        <begin position="92"/>
        <end position="323"/>
    </location>
</feature>
<dbReference type="GO" id="GO:0006397">
    <property type="term" value="P:mRNA processing"/>
    <property type="evidence" value="ECO:0007669"/>
    <property type="project" value="UniProtKB-KW"/>
</dbReference>
<comment type="subcellular location">
    <subcellularLocation>
        <location evidence="1">Nucleus</location>
    </subcellularLocation>
</comment>
<proteinExistence type="predicted"/>
<reference evidence="7" key="3">
    <citation type="submission" date="2015-06" db="UniProtKB">
        <authorList>
            <consortium name="EnsemblProtists"/>
        </authorList>
    </citation>
    <scope>IDENTIFICATION</scope>
</reference>
<dbReference type="SUPFAM" id="SSF48371">
    <property type="entry name" value="ARM repeat"/>
    <property type="match status" value="1"/>
</dbReference>
<gene>
    <name evidence="6" type="ORF">GUITHDRAFT_108531</name>
</gene>
<evidence type="ECO:0000313" key="6">
    <source>
        <dbReference type="EMBL" id="EKX45654.1"/>
    </source>
</evidence>
<dbReference type="InterPro" id="IPR021850">
    <property type="entry name" value="Symplekin/Pta1"/>
</dbReference>
<dbReference type="eggNOG" id="KOG1895">
    <property type="taxonomic scope" value="Eukaryota"/>
</dbReference>
<evidence type="ECO:0000256" key="3">
    <source>
        <dbReference type="ARBA" id="ARBA00023242"/>
    </source>
</evidence>
<dbReference type="RefSeq" id="XP_005832634.1">
    <property type="nucleotide sequence ID" value="XM_005832577.1"/>
</dbReference>
<evidence type="ECO:0000313" key="8">
    <source>
        <dbReference type="Proteomes" id="UP000011087"/>
    </source>
</evidence>
<dbReference type="HOGENOM" id="CLU_424827_0_0_1"/>
<keyword evidence="8" id="KW-1185">Reference proteome</keyword>
<dbReference type="InterPro" id="IPR011989">
    <property type="entry name" value="ARM-like"/>
</dbReference>
<dbReference type="PaxDb" id="55529-EKX45654"/>
<dbReference type="GO" id="GO:0005847">
    <property type="term" value="C:mRNA cleavage and polyadenylation specificity factor complex"/>
    <property type="evidence" value="ECO:0007669"/>
    <property type="project" value="TreeGrafter"/>
</dbReference>
<dbReference type="Proteomes" id="UP000011087">
    <property type="component" value="Unassembled WGS sequence"/>
</dbReference>
<dbReference type="InterPro" id="IPR032460">
    <property type="entry name" value="Symplekin/Pta1_N"/>
</dbReference>
<evidence type="ECO:0000259" key="5">
    <source>
        <dbReference type="Pfam" id="PF11935"/>
    </source>
</evidence>
<dbReference type="PANTHER" id="PTHR15245:SF20">
    <property type="entry name" value="SYMPLEKIN"/>
    <property type="match status" value="1"/>
</dbReference>
<organism evidence="6">
    <name type="scientific">Guillardia theta (strain CCMP2712)</name>
    <name type="common">Cryptophyte</name>
    <dbReference type="NCBI Taxonomy" id="905079"/>
    <lineage>
        <taxon>Eukaryota</taxon>
        <taxon>Cryptophyceae</taxon>
        <taxon>Pyrenomonadales</taxon>
        <taxon>Geminigeraceae</taxon>
        <taxon>Guillardia</taxon>
    </lineage>
</organism>
<accession>L1JC11</accession>
<protein>
    <recommendedName>
        <fullName evidence="5">Symplekin/Pta1 N-terminal domain-containing protein</fullName>
    </recommendedName>
</protein>
<dbReference type="EnsemblProtists" id="EKX45654">
    <property type="protein sequence ID" value="EKX45654"/>
    <property type="gene ID" value="GUITHDRAFT_108531"/>
</dbReference>
<name>L1JC11_GUITC</name>
<dbReference type="OrthoDB" id="331600at2759"/>
<reference evidence="6 8" key="1">
    <citation type="journal article" date="2012" name="Nature">
        <title>Algal genomes reveal evolutionary mosaicism and the fate of nucleomorphs.</title>
        <authorList>
            <consortium name="DOE Joint Genome Institute"/>
            <person name="Curtis B.A."/>
            <person name="Tanifuji G."/>
            <person name="Burki F."/>
            <person name="Gruber A."/>
            <person name="Irimia M."/>
            <person name="Maruyama S."/>
            <person name="Arias M.C."/>
            <person name="Ball S.G."/>
            <person name="Gile G.H."/>
            <person name="Hirakawa Y."/>
            <person name="Hopkins J.F."/>
            <person name="Kuo A."/>
            <person name="Rensing S.A."/>
            <person name="Schmutz J."/>
            <person name="Symeonidi A."/>
            <person name="Elias M."/>
            <person name="Eveleigh R.J."/>
            <person name="Herman E.K."/>
            <person name="Klute M.J."/>
            <person name="Nakayama T."/>
            <person name="Obornik M."/>
            <person name="Reyes-Prieto A."/>
            <person name="Armbrust E.V."/>
            <person name="Aves S.J."/>
            <person name="Beiko R.G."/>
            <person name="Coutinho P."/>
            <person name="Dacks J.B."/>
            <person name="Durnford D.G."/>
            <person name="Fast N.M."/>
            <person name="Green B.R."/>
            <person name="Grisdale C.J."/>
            <person name="Hempel F."/>
            <person name="Henrissat B."/>
            <person name="Hoppner M.P."/>
            <person name="Ishida K."/>
            <person name="Kim E."/>
            <person name="Koreny L."/>
            <person name="Kroth P.G."/>
            <person name="Liu Y."/>
            <person name="Malik S.B."/>
            <person name="Maier U.G."/>
            <person name="McRose D."/>
            <person name="Mock T."/>
            <person name="Neilson J.A."/>
            <person name="Onodera N.T."/>
            <person name="Poole A.M."/>
            <person name="Pritham E.J."/>
            <person name="Richards T.A."/>
            <person name="Rocap G."/>
            <person name="Roy S.W."/>
            <person name="Sarai C."/>
            <person name="Schaack S."/>
            <person name="Shirato S."/>
            <person name="Slamovits C.H."/>
            <person name="Spencer D.F."/>
            <person name="Suzuki S."/>
            <person name="Worden A.Z."/>
            <person name="Zauner S."/>
            <person name="Barry K."/>
            <person name="Bell C."/>
            <person name="Bharti A.K."/>
            <person name="Crow J.A."/>
            <person name="Grimwood J."/>
            <person name="Kramer R."/>
            <person name="Lindquist E."/>
            <person name="Lucas S."/>
            <person name="Salamov A."/>
            <person name="McFadden G.I."/>
            <person name="Lane C.E."/>
            <person name="Keeling P.J."/>
            <person name="Gray M.W."/>
            <person name="Grigoriev I.V."/>
            <person name="Archibald J.M."/>
        </authorList>
    </citation>
    <scope>NUCLEOTIDE SEQUENCE</scope>
    <source>
        <strain evidence="6 8">CCMP2712</strain>
    </source>
</reference>
<dbReference type="InterPro" id="IPR016024">
    <property type="entry name" value="ARM-type_fold"/>
</dbReference>
<dbReference type="EMBL" id="JH992998">
    <property type="protein sequence ID" value="EKX45654.1"/>
    <property type="molecule type" value="Genomic_DNA"/>
</dbReference>
<dbReference type="PANTHER" id="PTHR15245">
    <property type="entry name" value="SYMPLEKIN-RELATED"/>
    <property type="match status" value="1"/>
</dbReference>
<dbReference type="AlphaFoldDB" id="L1JC11"/>
<evidence type="ECO:0000256" key="4">
    <source>
        <dbReference type="SAM" id="MobiDB-lite"/>
    </source>
</evidence>
<dbReference type="Gene3D" id="1.25.10.10">
    <property type="entry name" value="Leucine-rich Repeat Variant"/>
    <property type="match status" value="1"/>
</dbReference>
<sequence length="645" mass="70892">MEQAVSLLHAAKAANLSEKESKFDNLLTYVRGVRAAPALFEELLPLVLEMQSEDNPHVRSFVVQFIEESCKRLPQLLPQAVTALLEFSRSEDVNVLTKAMKAVAVLFRKTLVFVCSEEYEVDNEDAIATWNCIKESFAGMRVHVSHASAKVRNSTVLLIQCIAIALGVSEQNDNPDIQGEDENDEESWTINCIPPCHPVLDFAELKALGQDCVNQLLSLLDPKTSTPFQTMLCAINCLGRIARNQPVFLGEIEPVLSAACRNITNVDAWQLSSLKSTVKSTMLALLKLPRCSAYAAVLVDRLISLGASTQAEAARRIMEKEKQKTRHSAPGRNVVKRQADPRLQDASANKRARNAPAPLIELERIPQGKPPEEWPPELVTELVLAAMVNFPPALPPHLIDVADTPLGMWPERLAFPGAHAKPMNEASRDAEAAEDASAASVSSIRSKALQSARPLKKETIQQLMQEAVLRVLHGESAAWSIRNNVLAKLIAMGDVCEQKGPRERYWKLLHAVIEGLLNHSDGANAQGAGETRFLTKLLAEVPAIQEQTMSIVSALCDNDNVKLRQVGLSCLRALIINRPACRRECLQKLLAYTIWEDDSFRSTAIRLIANKLFSVSFLTADIQSFAVANMRKACKASATIGAGEE</sequence>
<dbReference type="KEGG" id="gtt:GUITHDRAFT_108531"/>
<reference evidence="8" key="2">
    <citation type="submission" date="2012-11" db="EMBL/GenBank/DDBJ databases">
        <authorList>
            <person name="Kuo A."/>
            <person name="Curtis B.A."/>
            <person name="Tanifuji G."/>
            <person name="Burki F."/>
            <person name="Gruber A."/>
            <person name="Irimia M."/>
            <person name="Maruyama S."/>
            <person name="Arias M.C."/>
            <person name="Ball S.G."/>
            <person name="Gile G.H."/>
            <person name="Hirakawa Y."/>
            <person name="Hopkins J.F."/>
            <person name="Rensing S.A."/>
            <person name="Schmutz J."/>
            <person name="Symeonidi A."/>
            <person name="Elias M."/>
            <person name="Eveleigh R.J."/>
            <person name="Herman E.K."/>
            <person name="Klute M.J."/>
            <person name="Nakayama T."/>
            <person name="Obornik M."/>
            <person name="Reyes-Prieto A."/>
            <person name="Armbrust E.V."/>
            <person name="Aves S.J."/>
            <person name="Beiko R.G."/>
            <person name="Coutinho P."/>
            <person name="Dacks J.B."/>
            <person name="Durnford D.G."/>
            <person name="Fast N.M."/>
            <person name="Green B.R."/>
            <person name="Grisdale C."/>
            <person name="Hempe F."/>
            <person name="Henrissat B."/>
            <person name="Hoppner M.P."/>
            <person name="Ishida K.-I."/>
            <person name="Kim E."/>
            <person name="Koreny L."/>
            <person name="Kroth P.G."/>
            <person name="Liu Y."/>
            <person name="Malik S.-B."/>
            <person name="Maier U.G."/>
            <person name="McRose D."/>
            <person name="Mock T."/>
            <person name="Neilson J.A."/>
            <person name="Onodera N.T."/>
            <person name="Poole A.M."/>
            <person name="Pritham E.J."/>
            <person name="Richards T.A."/>
            <person name="Rocap G."/>
            <person name="Roy S.W."/>
            <person name="Sarai C."/>
            <person name="Schaack S."/>
            <person name="Shirato S."/>
            <person name="Slamovits C.H."/>
            <person name="Spencer D.F."/>
            <person name="Suzuki S."/>
            <person name="Worden A.Z."/>
            <person name="Zauner S."/>
            <person name="Barry K."/>
            <person name="Bell C."/>
            <person name="Bharti A.K."/>
            <person name="Crow J.A."/>
            <person name="Grimwood J."/>
            <person name="Kramer R."/>
            <person name="Lindquist E."/>
            <person name="Lucas S."/>
            <person name="Salamov A."/>
            <person name="McFadden G.I."/>
            <person name="Lane C.E."/>
            <person name="Keeling P.J."/>
            <person name="Gray M.W."/>
            <person name="Grigoriev I.V."/>
            <person name="Archibald J.M."/>
        </authorList>
    </citation>
    <scope>NUCLEOTIDE SEQUENCE</scope>
    <source>
        <strain evidence="8">CCMP2712</strain>
    </source>
</reference>
<feature type="compositionally biased region" description="Basic and acidic residues" evidence="4">
    <location>
        <begin position="361"/>
        <end position="371"/>
    </location>
</feature>
<evidence type="ECO:0000313" key="7">
    <source>
        <dbReference type="EnsemblProtists" id="EKX45654"/>
    </source>
</evidence>
<evidence type="ECO:0000256" key="2">
    <source>
        <dbReference type="ARBA" id="ARBA00022664"/>
    </source>
</evidence>
<keyword evidence="2" id="KW-0507">mRNA processing</keyword>